<sequence length="200" mass="21228">MSPLLCPLLSLLLFSPPPLSALAPPPSPRRAFLAAAPLVLLPSIAAADSPSLPSTAAAAPPSLYSTAKSFYDAWNAGDVPLAVSNFSPDVTFLDAQYPAPFVGLPAVRAYLEECAASLPGWVFVIDDHAEDAGRRTLGLRWHVEGSGQVPLPFPSAGVSFVDFDERGRIFTVRDMVEPTVKLGKVQLPLLRAVTRVLGIK</sequence>
<feature type="chain" id="PRO_5047087226" description="SnoaL-like domain-containing protein" evidence="1">
    <location>
        <begin position="22"/>
        <end position="200"/>
    </location>
</feature>
<protein>
    <recommendedName>
        <fullName evidence="2">SnoaL-like domain-containing protein</fullName>
    </recommendedName>
</protein>
<dbReference type="InterPro" id="IPR037401">
    <property type="entry name" value="SnoaL-like"/>
</dbReference>
<evidence type="ECO:0000259" key="2">
    <source>
        <dbReference type="Pfam" id="PF12680"/>
    </source>
</evidence>
<dbReference type="EMBL" id="BRYB01000692">
    <property type="protein sequence ID" value="GMI35551.1"/>
    <property type="molecule type" value="Genomic_DNA"/>
</dbReference>
<evidence type="ECO:0000313" key="4">
    <source>
        <dbReference type="Proteomes" id="UP001165060"/>
    </source>
</evidence>
<keyword evidence="1" id="KW-0732">Signal</keyword>
<accession>A0ABQ6MXF5</accession>
<name>A0ABQ6MXF5_9STRA</name>
<gene>
    <name evidence="3" type="ORF">TeGR_g3644</name>
</gene>
<proteinExistence type="predicted"/>
<dbReference type="InterPro" id="IPR032710">
    <property type="entry name" value="NTF2-like_dom_sf"/>
</dbReference>
<evidence type="ECO:0000256" key="1">
    <source>
        <dbReference type="SAM" id="SignalP"/>
    </source>
</evidence>
<dbReference type="PANTHER" id="PTHR33698">
    <property type="entry name" value="NUCLEAR TRANSPORT FACTOR 2 (NTF2)-LIKE PROTEIN"/>
    <property type="match status" value="1"/>
</dbReference>
<feature type="signal peptide" evidence="1">
    <location>
        <begin position="1"/>
        <end position="21"/>
    </location>
</feature>
<dbReference type="Proteomes" id="UP001165060">
    <property type="component" value="Unassembled WGS sequence"/>
</dbReference>
<dbReference type="Gene3D" id="3.10.450.50">
    <property type="match status" value="1"/>
</dbReference>
<evidence type="ECO:0000313" key="3">
    <source>
        <dbReference type="EMBL" id="GMI35551.1"/>
    </source>
</evidence>
<dbReference type="PANTHER" id="PTHR33698:SF3">
    <property type="entry name" value="OS09G0266000 PROTEIN"/>
    <property type="match status" value="1"/>
</dbReference>
<keyword evidence="4" id="KW-1185">Reference proteome</keyword>
<feature type="domain" description="SnoaL-like" evidence="2">
    <location>
        <begin position="68"/>
        <end position="170"/>
    </location>
</feature>
<dbReference type="Pfam" id="PF12680">
    <property type="entry name" value="SnoaL_2"/>
    <property type="match status" value="1"/>
</dbReference>
<dbReference type="SUPFAM" id="SSF54427">
    <property type="entry name" value="NTF2-like"/>
    <property type="match status" value="1"/>
</dbReference>
<comment type="caution">
    <text evidence="3">The sequence shown here is derived from an EMBL/GenBank/DDBJ whole genome shotgun (WGS) entry which is preliminary data.</text>
</comment>
<organism evidence="3 4">
    <name type="scientific">Tetraparma gracilis</name>
    <dbReference type="NCBI Taxonomy" id="2962635"/>
    <lineage>
        <taxon>Eukaryota</taxon>
        <taxon>Sar</taxon>
        <taxon>Stramenopiles</taxon>
        <taxon>Ochrophyta</taxon>
        <taxon>Bolidophyceae</taxon>
        <taxon>Parmales</taxon>
        <taxon>Triparmaceae</taxon>
        <taxon>Tetraparma</taxon>
    </lineage>
</organism>
<reference evidence="3 4" key="1">
    <citation type="journal article" date="2023" name="Commun. Biol.">
        <title>Genome analysis of Parmales, the sister group of diatoms, reveals the evolutionary specialization of diatoms from phago-mixotrophs to photoautotrophs.</title>
        <authorList>
            <person name="Ban H."/>
            <person name="Sato S."/>
            <person name="Yoshikawa S."/>
            <person name="Yamada K."/>
            <person name="Nakamura Y."/>
            <person name="Ichinomiya M."/>
            <person name="Sato N."/>
            <person name="Blanc-Mathieu R."/>
            <person name="Endo H."/>
            <person name="Kuwata A."/>
            <person name="Ogata H."/>
        </authorList>
    </citation>
    <scope>NUCLEOTIDE SEQUENCE [LARGE SCALE GENOMIC DNA]</scope>
</reference>